<sequence>MGCLEKPDVLQEAKPELVEAEAPNGSIPALAPEVRLTWRRWVIVVLFSSYSFCNAFQWIQYGSINLIFAKFYDVTPFAIDWLSMCYMIVYIPLLFPVAWLLDLKGLRLIALVGSALNCLGAWVKTGSAEPHLFPVTIVGQIVCSLAQVFILGMPSRIASVWFGPREVSSACSIAVFGNQVGKEIVRYREMSERQPQRGGPPSLATPCLPVALPGELSDIYNSMDCGSGKVSIDSAAHFLSVLPLESSLGYLEKKEELAYHIGIMFFITAGVATALFTLVVFVFQEKPPYPPSPAQAVIQAAATDKYSYLKSIVRLFSNVNFVLLIVTYEHDVNSIFLYLSGLNTGCFYALSTLLNRMVMLHYPTTLVVYIMSFVGLVVYTFTLDLGHIWVVFITAGVLGVSYIYSDSFFMTGYLPLGFEFAAELTYPESEGTSSGLLNVSAQVFGIIFTISQGQIIDNFGTKAGNIFLCIFLFIGAIITAFIKPDLRRQQANLDNEQAVSKIKYNL</sequence>
<dbReference type="GO" id="GO:0015232">
    <property type="term" value="F:heme transmembrane transporter activity"/>
    <property type="evidence" value="ECO:0007669"/>
    <property type="project" value="TreeGrafter"/>
</dbReference>
<feature type="transmembrane region" description="Helical" evidence="7">
    <location>
        <begin position="463"/>
        <end position="482"/>
    </location>
</feature>
<comment type="subcellular location">
    <subcellularLocation>
        <location evidence="1">Cell membrane</location>
        <topology evidence="1">Multi-pass membrane protein</topology>
    </subcellularLocation>
</comment>
<feature type="transmembrane region" description="Helical" evidence="7">
    <location>
        <begin position="131"/>
        <end position="151"/>
    </location>
</feature>
<keyword evidence="4 7" id="KW-0812">Transmembrane</keyword>
<keyword evidence="2" id="KW-0813">Transport</keyword>
<dbReference type="PANTHER" id="PTHR10924">
    <property type="entry name" value="MAJOR FACILITATOR SUPERFAMILY PROTEIN-RELATED"/>
    <property type="match status" value="1"/>
</dbReference>
<feature type="transmembrane region" description="Helical" evidence="7">
    <location>
        <begin position="257"/>
        <end position="283"/>
    </location>
</feature>
<evidence type="ECO:0000256" key="7">
    <source>
        <dbReference type="SAM" id="Phobius"/>
    </source>
</evidence>
<dbReference type="Proteomes" id="UP000018936">
    <property type="component" value="Unassembled WGS sequence"/>
</dbReference>
<feature type="non-terminal residue" evidence="8">
    <location>
        <position position="1"/>
    </location>
</feature>
<proteinExistence type="predicted"/>
<dbReference type="GO" id="GO:0097037">
    <property type="term" value="P:heme export"/>
    <property type="evidence" value="ECO:0007669"/>
    <property type="project" value="TreeGrafter"/>
</dbReference>
<dbReference type="OrthoDB" id="422206at2759"/>
<dbReference type="GO" id="GO:0020037">
    <property type="term" value="F:heme binding"/>
    <property type="evidence" value="ECO:0007669"/>
    <property type="project" value="TreeGrafter"/>
</dbReference>
<evidence type="ECO:0000256" key="2">
    <source>
        <dbReference type="ARBA" id="ARBA00022448"/>
    </source>
</evidence>
<evidence type="ECO:0000256" key="6">
    <source>
        <dbReference type="ARBA" id="ARBA00023136"/>
    </source>
</evidence>
<dbReference type="PANTHER" id="PTHR10924:SF3">
    <property type="entry name" value="HEME TRANSPORTER FLVCR2"/>
    <property type="match status" value="1"/>
</dbReference>
<dbReference type="GO" id="GO:0005886">
    <property type="term" value="C:plasma membrane"/>
    <property type="evidence" value="ECO:0007669"/>
    <property type="project" value="UniProtKB-SubCell"/>
</dbReference>
<gene>
    <name evidence="8" type="primary">FLVCR2</name>
    <name evidence="8" type="ORF">L345_02404</name>
</gene>
<evidence type="ECO:0000256" key="4">
    <source>
        <dbReference type="ARBA" id="ARBA00022692"/>
    </source>
</evidence>
<feature type="transmembrane region" description="Helical" evidence="7">
    <location>
        <begin position="41"/>
        <end position="61"/>
    </location>
</feature>
<feature type="transmembrane region" description="Helical" evidence="7">
    <location>
        <begin position="388"/>
        <end position="405"/>
    </location>
</feature>
<dbReference type="AlphaFoldDB" id="V8PB47"/>
<feature type="transmembrane region" description="Helical" evidence="7">
    <location>
        <begin position="360"/>
        <end position="381"/>
    </location>
</feature>
<dbReference type="InterPro" id="IPR049680">
    <property type="entry name" value="FLVCR1-2_SLC49-like"/>
</dbReference>
<keyword evidence="6 7" id="KW-0472">Membrane</keyword>
<keyword evidence="3" id="KW-1003">Cell membrane</keyword>
<dbReference type="Gene3D" id="1.20.1250.20">
    <property type="entry name" value="MFS general substrate transporter like domains"/>
    <property type="match status" value="1"/>
</dbReference>
<protein>
    <submittedName>
        <fullName evidence="8">Feline leukemia virus subgroup C receptor-related protein 2</fullName>
    </submittedName>
</protein>
<organism evidence="8 9">
    <name type="scientific">Ophiophagus hannah</name>
    <name type="common">King cobra</name>
    <name type="synonym">Naja hannah</name>
    <dbReference type="NCBI Taxonomy" id="8665"/>
    <lineage>
        <taxon>Eukaryota</taxon>
        <taxon>Metazoa</taxon>
        <taxon>Chordata</taxon>
        <taxon>Craniata</taxon>
        <taxon>Vertebrata</taxon>
        <taxon>Euteleostomi</taxon>
        <taxon>Lepidosauria</taxon>
        <taxon>Squamata</taxon>
        <taxon>Bifurcata</taxon>
        <taxon>Unidentata</taxon>
        <taxon>Episquamata</taxon>
        <taxon>Toxicofera</taxon>
        <taxon>Serpentes</taxon>
        <taxon>Colubroidea</taxon>
        <taxon>Elapidae</taxon>
        <taxon>Elapinae</taxon>
        <taxon>Ophiophagus</taxon>
    </lineage>
</organism>
<evidence type="ECO:0000313" key="9">
    <source>
        <dbReference type="Proteomes" id="UP000018936"/>
    </source>
</evidence>
<dbReference type="InterPro" id="IPR036259">
    <property type="entry name" value="MFS_trans_sf"/>
</dbReference>
<comment type="caution">
    <text evidence="8">The sequence shown here is derived from an EMBL/GenBank/DDBJ whole genome shotgun (WGS) entry which is preliminary data.</text>
</comment>
<accession>V8PB47</accession>
<keyword evidence="5 7" id="KW-1133">Transmembrane helix</keyword>
<evidence type="ECO:0000256" key="5">
    <source>
        <dbReference type="ARBA" id="ARBA00022989"/>
    </source>
</evidence>
<dbReference type="InterPro" id="IPR011701">
    <property type="entry name" value="MFS"/>
</dbReference>
<feature type="transmembrane region" description="Helical" evidence="7">
    <location>
        <begin position="108"/>
        <end position="125"/>
    </location>
</feature>
<keyword evidence="8" id="KW-0675">Receptor</keyword>
<dbReference type="SUPFAM" id="SSF103473">
    <property type="entry name" value="MFS general substrate transporter"/>
    <property type="match status" value="2"/>
</dbReference>
<evidence type="ECO:0000313" key="8">
    <source>
        <dbReference type="EMBL" id="ETE71779.1"/>
    </source>
</evidence>
<evidence type="ECO:0000256" key="1">
    <source>
        <dbReference type="ARBA" id="ARBA00004651"/>
    </source>
</evidence>
<dbReference type="EMBL" id="AZIM01000313">
    <property type="protein sequence ID" value="ETE71779.1"/>
    <property type="molecule type" value="Genomic_DNA"/>
</dbReference>
<dbReference type="Pfam" id="PF07690">
    <property type="entry name" value="MFS_1"/>
    <property type="match status" value="1"/>
</dbReference>
<feature type="transmembrane region" description="Helical" evidence="7">
    <location>
        <begin position="81"/>
        <end position="101"/>
    </location>
</feature>
<name>V8PB47_OPHHA</name>
<feature type="transmembrane region" description="Helical" evidence="7">
    <location>
        <begin position="335"/>
        <end position="354"/>
    </location>
</feature>
<feature type="transmembrane region" description="Helical" evidence="7">
    <location>
        <begin position="311"/>
        <end position="328"/>
    </location>
</feature>
<evidence type="ECO:0000256" key="3">
    <source>
        <dbReference type="ARBA" id="ARBA00022475"/>
    </source>
</evidence>
<keyword evidence="9" id="KW-1185">Reference proteome</keyword>
<reference evidence="8 9" key="1">
    <citation type="journal article" date="2013" name="Proc. Natl. Acad. Sci. U.S.A.">
        <title>The king cobra genome reveals dynamic gene evolution and adaptation in the snake venom system.</title>
        <authorList>
            <person name="Vonk F.J."/>
            <person name="Casewell N.R."/>
            <person name="Henkel C.V."/>
            <person name="Heimberg A.M."/>
            <person name="Jansen H.J."/>
            <person name="McCleary R.J."/>
            <person name="Kerkkamp H.M."/>
            <person name="Vos R.A."/>
            <person name="Guerreiro I."/>
            <person name="Calvete J.J."/>
            <person name="Wuster W."/>
            <person name="Woods A.E."/>
            <person name="Logan J.M."/>
            <person name="Harrison R.A."/>
            <person name="Castoe T.A."/>
            <person name="de Koning A.P."/>
            <person name="Pollock D.D."/>
            <person name="Yandell M."/>
            <person name="Calderon D."/>
            <person name="Renjifo C."/>
            <person name="Currier R.B."/>
            <person name="Salgado D."/>
            <person name="Pla D."/>
            <person name="Sanz L."/>
            <person name="Hyder A.S."/>
            <person name="Ribeiro J.M."/>
            <person name="Arntzen J.W."/>
            <person name="van den Thillart G.E."/>
            <person name="Boetzer M."/>
            <person name="Pirovano W."/>
            <person name="Dirks R.P."/>
            <person name="Spaink H.P."/>
            <person name="Duboule D."/>
            <person name="McGlinn E."/>
            <person name="Kini R.M."/>
            <person name="Richardson M.K."/>
        </authorList>
    </citation>
    <scope>NUCLEOTIDE SEQUENCE</scope>
    <source>
        <tissue evidence="8">Blood</tissue>
    </source>
</reference>